<comment type="caution">
    <text evidence="2">The sequence shown here is derived from an EMBL/GenBank/DDBJ whole genome shotgun (WGS) entry which is preliminary data.</text>
</comment>
<feature type="region of interest" description="Disordered" evidence="1">
    <location>
        <begin position="1"/>
        <end position="88"/>
    </location>
</feature>
<proteinExistence type="predicted"/>
<feature type="compositionally biased region" description="Polar residues" evidence="1">
    <location>
        <begin position="50"/>
        <end position="74"/>
    </location>
</feature>
<dbReference type="AlphaFoldDB" id="A0A835QIK1"/>
<feature type="compositionally biased region" description="Low complexity" evidence="1">
    <location>
        <begin position="75"/>
        <end position="88"/>
    </location>
</feature>
<dbReference type="EMBL" id="JADCNM010000009">
    <property type="protein sequence ID" value="KAG0469353.1"/>
    <property type="molecule type" value="Genomic_DNA"/>
</dbReference>
<protein>
    <submittedName>
        <fullName evidence="2">Uncharacterized protein</fullName>
    </submittedName>
</protein>
<accession>A0A835QIK1</accession>
<evidence type="ECO:0000256" key="1">
    <source>
        <dbReference type="SAM" id="MobiDB-lite"/>
    </source>
</evidence>
<sequence length="88" mass="9260">MDSGTSLGIKLSSNGLPEPKQKKTLFPTGSLLRRARLPAPSAPPPPSRPNQTRVRPTSQNQRPSRPGSPTRTNHATSAATPAAPTSAR</sequence>
<evidence type="ECO:0000313" key="2">
    <source>
        <dbReference type="EMBL" id="KAG0469353.1"/>
    </source>
</evidence>
<feature type="compositionally biased region" description="Polar residues" evidence="1">
    <location>
        <begin position="1"/>
        <end position="15"/>
    </location>
</feature>
<reference evidence="2 3" key="1">
    <citation type="journal article" date="2020" name="Nat. Food">
        <title>A phased Vanilla planifolia genome enables genetic improvement of flavour and production.</title>
        <authorList>
            <person name="Hasing T."/>
            <person name="Tang H."/>
            <person name="Brym M."/>
            <person name="Khazi F."/>
            <person name="Huang T."/>
            <person name="Chambers A.H."/>
        </authorList>
    </citation>
    <scope>NUCLEOTIDE SEQUENCE [LARGE SCALE GENOMIC DNA]</scope>
    <source>
        <tissue evidence="2">Leaf</tissue>
    </source>
</reference>
<evidence type="ECO:0000313" key="3">
    <source>
        <dbReference type="Proteomes" id="UP000639772"/>
    </source>
</evidence>
<organism evidence="2 3">
    <name type="scientific">Vanilla planifolia</name>
    <name type="common">Vanilla</name>
    <dbReference type="NCBI Taxonomy" id="51239"/>
    <lineage>
        <taxon>Eukaryota</taxon>
        <taxon>Viridiplantae</taxon>
        <taxon>Streptophyta</taxon>
        <taxon>Embryophyta</taxon>
        <taxon>Tracheophyta</taxon>
        <taxon>Spermatophyta</taxon>
        <taxon>Magnoliopsida</taxon>
        <taxon>Liliopsida</taxon>
        <taxon>Asparagales</taxon>
        <taxon>Orchidaceae</taxon>
        <taxon>Vanilloideae</taxon>
        <taxon>Vanilleae</taxon>
        <taxon>Vanilla</taxon>
    </lineage>
</organism>
<gene>
    <name evidence="2" type="ORF">HPP92_018681</name>
</gene>
<name>A0A835QIK1_VANPL</name>
<dbReference type="Proteomes" id="UP000639772">
    <property type="component" value="Chromosome 9"/>
</dbReference>